<evidence type="ECO:0000313" key="9">
    <source>
        <dbReference type="Proteomes" id="UP000230859"/>
    </source>
</evidence>
<comment type="function">
    <text evidence="5">NDH-1 shuttles electrons from NADH, via FMN and iron-sulfur (Fe-S) centers, to quinones in the respiratory chain. The immediate electron acceptor for the enzyme in this species is believed to be ubiquinone. Couples the redox reaction to proton translocation (for every two electrons transferred, four hydrogen ions are translocated across the cytoplasmic membrane), and thus conserves the redox energy in a proton gradient.</text>
</comment>
<dbReference type="PRINTS" id="PR01437">
    <property type="entry name" value="NUOXDRDTASE4"/>
</dbReference>
<feature type="transmembrane region" description="Helical" evidence="5">
    <location>
        <begin position="299"/>
        <end position="321"/>
    </location>
</feature>
<comment type="subcellular location">
    <subcellularLocation>
        <location evidence="5">Cell membrane</location>
        <topology evidence="5">Multi-pass membrane protein</topology>
    </subcellularLocation>
    <subcellularLocation>
        <location evidence="1">Endomembrane system</location>
        <topology evidence="1">Multi-pass membrane protein</topology>
    </subcellularLocation>
    <subcellularLocation>
        <location evidence="6">Membrane</location>
        <topology evidence="6">Multi-pass membrane protein</topology>
    </subcellularLocation>
</comment>
<dbReference type="NCBIfam" id="TIGR01770">
    <property type="entry name" value="NDH_I_N"/>
    <property type="match status" value="1"/>
</dbReference>
<dbReference type="GO" id="GO:0050136">
    <property type="term" value="F:NADH dehydrogenase (quinone) (non-electrogenic) activity"/>
    <property type="evidence" value="ECO:0007669"/>
    <property type="project" value="UniProtKB-UniRule"/>
</dbReference>
<dbReference type="InterPro" id="IPR010096">
    <property type="entry name" value="NADH-Q_OxRdtase_suN/2"/>
</dbReference>
<evidence type="ECO:0000256" key="1">
    <source>
        <dbReference type="ARBA" id="ARBA00004127"/>
    </source>
</evidence>
<keyword evidence="5" id="KW-1003">Cell membrane</keyword>
<evidence type="ECO:0000256" key="3">
    <source>
        <dbReference type="ARBA" id="ARBA00022989"/>
    </source>
</evidence>
<feature type="transmembrane region" description="Helical" evidence="5">
    <location>
        <begin position="157"/>
        <end position="176"/>
    </location>
</feature>
<accession>A0A2H0LPB0</accession>
<keyword evidence="5" id="KW-0874">Quinone</keyword>
<dbReference type="PANTHER" id="PTHR22773">
    <property type="entry name" value="NADH DEHYDROGENASE"/>
    <property type="match status" value="1"/>
</dbReference>
<dbReference type="HAMAP" id="MF_00445">
    <property type="entry name" value="NDH1_NuoN_1"/>
    <property type="match status" value="1"/>
</dbReference>
<dbReference type="InterPro" id="IPR001750">
    <property type="entry name" value="ND/Mrp_TM"/>
</dbReference>
<keyword evidence="5" id="KW-0813">Transport</keyword>
<evidence type="ECO:0000256" key="5">
    <source>
        <dbReference type="HAMAP-Rule" id="MF_00445"/>
    </source>
</evidence>
<dbReference type="Pfam" id="PF00361">
    <property type="entry name" value="Proton_antipo_M"/>
    <property type="match status" value="1"/>
</dbReference>
<dbReference type="AlphaFoldDB" id="A0A2H0LPB0"/>
<feature type="transmembrane region" description="Helical" evidence="5">
    <location>
        <begin position="267"/>
        <end position="287"/>
    </location>
</feature>
<keyword evidence="3 5" id="KW-1133">Transmembrane helix</keyword>
<sequence length="477" mass="52151">MLSLISRSAETGLIIVVVALFAARLTLPRLKSGVVSKLVITVFALLFLLNMTLWGSKTLLLQDAFRLDHFALFFKGFFLLAGIFIFMIAGHFQDTLAKRIYEFYSLFTLATLGACFLVSANNFLVLFLSIELITFSLYVLTTYWRTQITSIEAGTKYLVVGAFSSAMMLFGISFIYGTTQTINFHDCRSAFTVLSAQPSFTLLHLGLILVLAGIGFKISAFPFQLWAPDVYQGAPTPVTAFLAVVSKSAGFAALMRLVLLATGGWNAVWILMLALIAAATLLYGNLGAIPQLGGNMKRFLAFSGIGHAGYLLMAMICQNAQGYQALIYYLVVYAIATLTIFLGIVLTDPSQSDMKHNMSDFQGLLARSPMLGFSFFVAILSLAGVPPMAGFFGKFLVIQAVIEKGMWLLALIGAVTIAISLYYYLNVIKLIYADQPNDTSSIKIGFGYQLTFICLNLSLIFLGVFQAPLLHLIAKTI</sequence>
<protein>
    <recommendedName>
        <fullName evidence="5">NADH-quinone oxidoreductase subunit N</fullName>
        <ecNumber evidence="5">7.1.1.-</ecNumber>
    </recommendedName>
    <alternativeName>
        <fullName evidence="5">NADH dehydrogenase I subunit N</fullName>
    </alternativeName>
    <alternativeName>
        <fullName evidence="5">NDH-1 subunit N</fullName>
    </alternativeName>
</protein>
<evidence type="ECO:0000313" key="8">
    <source>
        <dbReference type="EMBL" id="PIQ85524.1"/>
    </source>
</evidence>
<feature type="transmembrane region" description="Helical" evidence="5">
    <location>
        <begin position="405"/>
        <end position="425"/>
    </location>
</feature>
<dbReference type="InterPro" id="IPR003918">
    <property type="entry name" value="NADH_UbQ_OxRdtase"/>
</dbReference>
<feature type="transmembrane region" description="Helical" evidence="5">
    <location>
        <begin position="70"/>
        <end position="89"/>
    </location>
</feature>
<keyword evidence="5" id="KW-0830">Ubiquinone</keyword>
<dbReference type="EMBL" id="PCVY01000065">
    <property type="protein sequence ID" value="PIQ85524.1"/>
    <property type="molecule type" value="Genomic_DNA"/>
</dbReference>
<feature type="transmembrane region" description="Helical" evidence="5">
    <location>
        <begin position="238"/>
        <end position="261"/>
    </location>
</feature>
<feature type="transmembrane region" description="Helical" evidence="5">
    <location>
        <begin position="101"/>
        <end position="120"/>
    </location>
</feature>
<evidence type="ECO:0000259" key="7">
    <source>
        <dbReference type="Pfam" id="PF00361"/>
    </source>
</evidence>
<dbReference type="GO" id="GO:0008137">
    <property type="term" value="F:NADH dehydrogenase (ubiquinone) activity"/>
    <property type="evidence" value="ECO:0007669"/>
    <property type="project" value="InterPro"/>
</dbReference>
<evidence type="ECO:0000256" key="4">
    <source>
        <dbReference type="ARBA" id="ARBA00023136"/>
    </source>
</evidence>
<proteinExistence type="inferred from homology"/>
<evidence type="ECO:0000256" key="6">
    <source>
        <dbReference type="RuleBase" id="RU000320"/>
    </source>
</evidence>
<dbReference type="GO" id="GO:0012505">
    <property type="term" value="C:endomembrane system"/>
    <property type="evidence" value="ECO:0007669"/>
    <property type="project" value="UniProtKB-SubCell"/>
</dbReference>
<feature type="transmembrane region" description="Helical" evidence="5">
    <location>
        <begin position="12"/>
        <end position="27"/>
    </location>
</feature>
<reference evidence="8 9" key="1">
    <citation type="submission" date="2017-09" db="EMBL/GenBank/DDBJ databases">
        <title>Depth-based differentiation of microbial function through sediment-hosted aquifers and enrichment of novel symbionts in the deep terrestrial subsurface.</title>
        <authorList>
            <person name="Probst A.J."/>
            <person name="Ladd B."/>
            <person name="Jarett J.K."/>
            <person name="Geller-Mcgrath D.E."/>
            <person name="Sieber C.M."/>
            <person name="Emerson J.B."/>
            <person name="Anantharaman K."/>
            <person name="Thomas B.C."/>
            <person name="Malmstrom R."/>
            <person name="Stieglmeier M."/>
            <person name="Klingl A."/>
            <person name="Woyke T."/>
            <person name="Ryan C.M."/>
            <person name="Banfield J.F."/>
        </authorList>
    </citation>
    <scope>NUCLEOTIDE SEQUENCE [LARGE SCALE GENOMIC DNA]</scope>
    <source>
        <strain evidence="8">CG11_big_fil_rev_8_21_14_0_20_45_26</strain>
    </source>
</reference>
<dbReference type="GO" id="GO:0042773">
    <property type="term" value="P:ATP synthesis coupled electron transport"/>
    <property type="evidence" value="ECO:0007669"/>
    <property type="project" value="InterPro"/>
</dbReference>
<feature type="transmembrane region" description="Helical" evidence="5">
    <location>
        <begin position="34"/>
        <end position="55"/>
    </location>
</feature>
<feature type="domain" description="NADH:quinone oxidoreductase/Mrp antiporter transmembrane" evidence="7">
    <location>
        <begin position="120"/>
        <end position="420"/>
    </location>
</feature>
<dbReference type="Proteomes" id="UP000230859">
    <property type="component" value="Unassembled WGS sequence"/>
</dbReference>
<keyword evidence="4 5" id="KW-0472">Membrane</keyword>
<feature type="transmembrane region" description="Helical" evidence="5">
    <location>
        <begin position="327"/>
        <end position="347"/>
    </location>
</feature>
<comment type="catalytic activity">
    <reaction evidence="5">
        <text>a quinone + NADH + 5 H(+)(in) = a quinol + NAD(+) + 4 H(+)(out)</text>
        <dbReference type="Rhea" id="RHEA:57888"/>
        <dbReference type="ChEBI" id="CHEBI:15378"/>
        <dbReference type="ChEBI" id="CHEBI:24646"/>
        <dbReference type="ChEBI" id="CHEBI:57540"/>
        <dbReference type="ChEBI" id="CHEBI:57945"/>
        <dbReference type="ChEBI" id="CHEBI:132124"/>
    </reaction>
</comment>
<feature type="transmembrane region" description="Helical" evidence="5">
    <location>
        <begin position="368"/>
        <end position="385"/>
    </location>
</feature>
<dbReference type="EC" id="7.1.1.-" evidence="5"/>
<comment type="caution">
    <text evidence="8">The sequence shown here is derived from an EMBL/GenBank/DDBJ whole genome shotgun (WGS) entry which is preliminary data.</text>
</comment>
<gene>
    <name evidence="5" type="primary">nuoN</name>
    <name evidence="8" type="ORF">COV74_08520</name>
</gene>
<dbReference type="GO" id="GO:0048038">
    <property type="term" value="F:quinone binding"/>
    <property type="evidence" value="ECO:0007669"/>
    <property type="project" value="UniProtKB-KW"/>
</dbReference>
<keyword evidence="2 5" id="KW-0812">Transmembrane</keyword>
<dbReference type="GO" id="GO:0005886">
    <property type="term" value="C:plasma membrane"/>
    <property type="evidence" value="ECO:0007669"/>
    <property type="project" value="UniProtKB-SubCell"/>
</dbReference>
<comment type="subunit">
    <text evidence="5">NDH-1 is composed of 14 different subunits. Subunits NuoA, H, J, K, L, M, N constitute the membrane sector of the complex.</text>
</comment>
<feature type="transmembrane region" description="Helical" evidence="5">
    <location>
        <begin position="446"/>
        <end position="465"/>
    </location>
</feature>
<keyword evidence="5" id="KW-0520">NAD</keyword>
<feature type="transmembrane region" description="Helical" evidence="5">
    <location>
        <begin position="202"/>
        <end position="226"/>
    </location>
</feature>
<name>A0A2H0LPB0_9BACT</name>
<comment type="similarity">
    <text evidence="5">Belongs to the complex I subunit 2 family.</text>
</comment>
<keyword evidence="5" id="KW-1278">Translocase</keyword>
<organism evidence="8 9">
    <name type="scientific">Candidatus Abzuiibacterium crystallinum</name>
    <dbReference type="NCBI Taxonomy" id="1974748"/>
    <lineage>
        <taxon>Bacteria</taxon>
        <taxon>Pseudomonadati</taxon>
        <taxon>Candidatus Omnitrophota</taxon>
        <taxon>Candidatus Abzuiibacterium</taxon>
    </lineage>
</organism>
<evidence type="ECO:0000256" key="2">
    <source>
        <dbReference type="ARBA" id="ARBA00022692"/>
    </source>
</evidence>